<dbReference type="Proteomes" id="UP001516400">
    <property type="component" value="Unassembled WGS sequence"/>
</dbReference>
<organism evidence="1 2">
    <name type="scientific">Cryptolaemus montrouzieri</name>
    <dbReference type="NCBI Taxonomy" id="559131"/>
    <lineage>
        <taxon>Eukaryota</taxon>
        <taxon>Metazoa</taxon>
        <taxon>Ecdysozoa</taxon>
        <taxon>Arthropoda</taxon>
        <taxon>Hexapoda</taxon>
        <taxon>Insecta</taxon>
        <taxon>Pterygota</taxon>
        <taxon>Neoptera</taxon>
        <taxon>Endopterygota</taxon>
        <taxon>Coleoptera</taxon>
        <taxon>Polyphaga</taxon>
        <taxon>Cucujiformia</taxon>
        <taxon>Coccinelloidea</taxon>
        <taxon>Coccinellidae</taxon>
        <taxon>Scymninae</taxon>
        <taxon>Scymnini</taxon>
        <taxon>Cryptolaemus</taxon>
    </lineage>
</organism>
<dbReference type="InterPro" id="IPR013083">
    <property type="entry name" value="Znf_RING/FYVE/PHD"/>
</dbReference>
<dbReference type="SUPFAM" id="SSF57903">
    <property type="entry name" value="FYVE/PHD zinc finger"/>
    <property type="match status" value="1"/>
</dbReference>
<evidence type="ECO:0000313" key="2">
    <source>
        <dbReference type="Proteomes" id="UP001516400"/>
    </source>
</evidence>
<proteinExistence type="predicted"/>
<sequence length="107" mass="11305">MAICAICTITINNKLPELQCNGICRFFFHANARCSDVTRNQLPLILNFPGGGWTCTRCRHRAPNAAAVTGQGDDDASSAGDGEVLADNAGAVAGNLDAIQLMQSIRI</sequence>
<gene>
    <name evidence="1" type="ORF">HHI36_008476</name>
</gene>
<dbReference type="AlphaFoldDB" id="A0ABD2MSP8"/>
<dbReference type="EMBL" id="JABFTP020000021">
    <property type="protein sequence ID" value="KAL3269406.1"/>
    <property type="molecule type" value="Genomic_DNA"/>
</dbReference>
<protein>
    <submittedName>
        <fullName evidence="1">Uncharacterized protein</fullName>
    </submittedName>
</protein>
<dbReference type="CDD" id="cd15489">
    <property type="entry name" value="PHD_SF"/>
    <property type="match status" value="1"/>
</dbReference>
<reference evidence="1 2" key="1">
    <citation type="journal article" date="2021" name="BMC Biol.">
        <title>Horizontally acquired antibacterial genes associated with adaptive radiation of ladybird beetles.</title>
        <authorList>
            <person name="Li H.S."/>
            <person name="Tang X.F."/>
            <person name="Huang Y.H."/>
            <person name="Xu Z.Y."/>
            <person name="Chen M.L."/>
            <person name="Du X.Y."/>
            <person name="Qiu B.Y."/>
            <person name="Chen P.T."/>
            <person name="Zhang W."/>
            <person name="Slipinski A."/>
            <person name="Escalona H.E."/>
            <person name="Waterhouse R.M."/>
            <person name="Zwick A."/>
            <person name="Pang H."/>
        </authorList>
    </citation>
    <scope>NUCLEOTIDE SEQUENCE [LARGE SCALE GENOMIC DNA]</scope>
    <source>
        <strain evidence="1">SYSU2018</strain>
    </source>
</reference>
<accession>A0ABD2MSP8</accession>
<comment type="caution">
    <text evidence="1">The sequence shown here is derived from an EMBL/GenBank/DDBJ whole genome shotgun (WGS) entry which is preliminary data.</text>
</comment>
<name>A0ABD2MSP8_9CUCU</name>
<dbReference type="InterPro" id="IPR011011">
    <property type="entry name" value="Znf_FYVE_PHD"/>
</dbReference>
<keyword evidence="2" id="KW-1185">Reference proteome</keyword>
<evidence type="ECO:0000313" key="1">
    <source>
        <dbReference type="EMBL" id="KAL3269406.1"/>
    </source>
</evidence>
<dbReference type="Gene3D" id="3.30.40.10">
    <property type="entry name" value="Zinc/RING finger domain, C3HC4 (zinc finger)"/>
    <property type="match status" value="1"/>
</dbReference>